<dbReference type="GO" id="GO:0006535">
    <property type="term" value="P:cysteine biosynthetic process from serine"/>
    <property type="evidence" value="ECO:0007669"/>
    <property type="project" value="InterPro"/>
</dbReference>
<feature type="modified residue" description="N6-(pyridoxal phosphate)lysine" evidence="10">
    <location>
        <position position="45"/>
    </location>
</feature>
<gene>
    <name evidence="12" type="primary">cysM</name>
    <name evidence="12" type="ORF">COY73_01985</name>
</gene>
<dbReference type="CDD" id="cd01561">
    <property type="entry name" value="CBS_like"/>
    <property type="match status" value="1"/>
</dbReference>
<sequence length="307" mass="33541">MKNEKFSILDAIGNTPLVEIVNLNRNQKVKIFGKLEGNNPGGSVKDRPAYYMLKKAEESGELTKEKTIIEPTSGNTGIALATLGVVKGYKVKLVMPECVSMERRRLIEAFGAELLLTPAKEGTDGAIKIAHRILSRNPGKYFMPNQFDNENNVLAHYETTGPEIWRDTRGKITYFVAGMGTGGTLMGAGKYLKEKNPGVKVVGIEPQKGHKIQGLKNMEESIIPKIFHQERLDEKIIIGDEEAFGIARILATKEGLFVGMSSGAAVAGALRIAKKIKSGIIVVILPDRGDRYLSTALFRSICAKCPP</sequence>
<evidence type="ECO:0000256" key="8">
    <source>
        <dbReference type="ARBA" id="ARBA00047931"/>
    </source>
</evidence>
<dbReference type="SUPFAM" id="SSF53686">
    <property type="entry name" value="Tryptophan synthase beta subunit-like PLP-dependent enzymes"/>
    <property type="match status" value="1"/>
</dbReference>
<comment type="catalytic activity">
    <reaction evidence="8">
        <text>O-acetyl-L-serine + hydrogen sulfide = L-cysteine + acetate</text>
        <dbReference type="Rhea" id="RHEA:14829"/>
        <dbReference type="ChEBI" id="CHEBI:29919"/>
        <dbReference type="ChEBI" id="CHEBI:30089"/>
        <dbReference type="ChEBI" id="CHEBI:35235"/>
        <dbReference type="ChEBI" id="CHEBI:58340"/>
        <dbReference type="EC" id="2.5.1.47"/>
    </reaction>
</comment>
<keyword evidence="5 12" id="KW-0808">Transferase</keyword>
<comment type="caution">
    <text evidence="12">The sequence shown here is derived from an EMBL/GenBank/DDBJ whole genome shotgun (WGS) entry which is preliminary data.</text>
</comment>
<dbReference type="GO" id="GO:0004124">
    <property type="term" value="F:cysteine synthase activity"/>
    <property type="evidence" value="ECO:0007669"/>
    <property type="project" value="UniProtKB-EC"/>
</dbReference>
<keyword evidence="6 9" id="KW-0663">Pyridoxal phosphate</keyword>
<evidence type="ECO:0000256" key="3">
    <source>
        <dbReference type="ARBA" id="ARBA00012681"/>
    </source>
</evidence>
<organism evidence="12 13">
    <name type="scientific">Candidatus Nealsonbacteria bacterium CG_4_10_14_0_8_um_filter_37_14</name>
    <dbReference type="NCBI Taxonomy" id="1974684"/>
    <lineage>
        <taxon>Bacteria</taxon>
        <taxon>Candidatus Nealsoniibacteriota</taxon>
    </lineage>
</organism>
<evidence type="ECO:0000256" key="7">
    <source>
        <dbReference type="ARBA" id="ARBA00023192"/>
    </source>
</evidence>
<dbReference type="AlphaFoldDB" id="A0A2M7R689"/>
<feature type="binding site" evidence="9">
    <location>
        <begin position="180"/>
        <end position="184"/>
    </location>
    <ligand>
        <name>pyridoxal 5'-phosphate</name>
        <dbReference type="ChEBI" id="CHEBI:597326"/>
    </ligand>
</feature>
<evidence type="ECO:0000259" key="11">
    <source>
        <dbReference type="Pfam" id="PF00291"/>
    </source>
</evidence>
<proteinExistence type="inferred from homology"/>
<feature type="binding site" evidence="9">
    <location>
        <position position="261"/>
    </location>
    <ligand>
        <name>pyridoxal 5'-phosphate</name>
        <dbReference type="ChEBI" id="CHEBI:597326"/>
    </ligand>
</feature>
<evidence type="ECO:0000256" key="6">
    <source>
        <dbReference type="ARBA" id="ARBA00022898"/>
    </source>
</evidence>
<evidence type="ECO:0000256" key="2">
    <source>
        <dbReference type="ARBA" id="ARBA00007103"/>
    </source>
</evidence>
<evidence type="ECO:0000256" key="9">
    <source>
        <dbReference type="PIRSR" id="PIRSR605856-50"/>
    </source>
</evidence>
<dbReference type="FunFam" id="3.40.50.1100:FF:000006">
    <property type="entry name" value="Cysteine synthase"/>
    <property type="match status" value="1"/>
</dbReference>
<dbReference type="InterPro" id="IPR005856">
    <property type="entry name" value="Cys_synth"/>
</dbReference>
<feature type="binding site" evidence="9">
    <location>
        <position position="75"/>
    </location>
    <ligand>
        <name>pyridoxal 5'-phosphate</name>
        <dbReference type="ChEBI" id="CHEBI:597326"/>
    </ligand>
</feature>
<dbReference type="NCBIfam" id="TIGR01136">
    <property type="entry name" value="cysKM"/>
    <property type="match status" value="1"/>
</dbReference>
<evidence type="ECO:0000256" key="5">
    <source>
        <dbReference type="ARBA" id="ARBA00022679"/>
    </source>
</evidence>
<dbReference type="Pfam" id="PF00291">
    <property type="entry name" value="PALP"/>
    <property type="match status" value="1"/>
</dbReference>
<evidence type="ECO:0000256" key="1">
    <source>
        <dbReference type="ARBA" id="ARBA00001933"/>
    </source>
</evidence>
<dbReference type="InterPro" id="IPR036052">
    <property type="entry name" value="TrpB-like_PALP_sf"/>
</dbReference>
<dbReference type="InterPro" id="IPR050214">
    <property type="entry name" value="Cys_Synth/Cystath_Beta-Synth"/>
</dbReference>
<comment type="cofactor">
    <cofactor evidence="1 9">
        <name>pyridoxal 5'-phosphate</name>
        <dbReference type="ChEBI" id="CHEBI:597326"/>
    </cofactor>
</comment>
<evidence type="ECO:0000313" key="13">
    <source>
        <dbReference type="Proteomes" id="UP000230767"/>
    </source>
</evidence>
<protein>
    <recommendedName>
        <fullName evidence="3">cysteine synthase</fullName>
        <ecNumber evidence="3">2.5.1.47</ecNumber>
    </recommendedName>
</protein>
<evidence type="ECO:0000256" key="4">
    <source>
        <dbReference type="ARBA" id="ARBA00022605"/>
    </source>
</evidence>
<accession>A0A2M7R689</accession>
<dbReference type="Gene3D" id="3.40.50.1100">
    <property type="match status" value="2"/>
</dbReference>
<comment type="similarity">
    <text evidence="2">Belongs to the cysteine synthase/cystathionine beta-synthase family.</text>
</comment>
<dbReference type="InterPro" id="IPR001926">
    <property type="entry name" value="TrpB-like_PALP"/>
</dbReference>
<dbReference type="EMBL" id="PFLW01000050">
    <property type="protein sequence ID" value="PIY89089.1"/>
    <property type="molecule type" value="Genomic_DNA"/>
</dbReference>
<keyword evidence="4" id="KW-0028">Amino-acid biosynthesis</keyword>
<dbReference type="Proteomes" id="UP000230767">
    <property type="component" value="Unassembled WGS sequence"/>
</dbReference>
<dbReference type="InterPro" id="IPR001216">
    <property type="entry name" value="P-phosphate_BS"/>
</dbReference>
<evidence type="ECO:0000313" key="12">
    <source>
        <dbReference type="EMBL" id="PIY89089.1"/>
    </source>
</evidence>
<reference evidence="13" key="1">
    <citation type="submission" date="2017-09" db="EMBL/GenBank/DDBJ databases">
        <title>Depth-based differentiation of microbial function through sediment-hosted aquifers and enrichment of novel symbionts in the deep terrestrial subsurface.</title>
        <authorList>
            <person name="Probst A.J."/>
            <person name="Ladd B."/>
            <person name="Jarett J.K."/>
            <person name="Geller-Mcgrath D.E."/>
            <person name="Sieber C.M.K."/>
            <person name="Emerson J.B."/>
            <person name="Anantharaman K."/>
            <person name="Thomas B.C."/>
            <person name="Malmstrom R."/>
            <person name="Stieglmeier M."/>
            <person name="Klingl A."/>
            <person name="Woyke T."/>
            <person name="Ryan C.M."/>
            <person name="Banfield J.F."/>
        </authorList>
    </citation>
    <scope>NUCLEOTIDE SEQUENCE [LARGE SCALE GENOMIC DNA]</scope>
</reference>
<dbReference type="PROSITE" id="PS00901">
    <property type="entry name" value="CYS_SYNTHASE"/>
    <property type="match status" value="1"/>
</dbReference>
<name>A0A2M7R689_9BACT</name>
<feature type="domain" description="Tryptophan synthase beta chain-like PALP" evidence="11">
    <location>
        <begin position="8"/>
        <end position="287"/>
    </location>
</feature>
<evidence type="ECO:0000256" key="10">
    <source>
        <dbReference type="PIRSR" id="PIRSR605856-51"/>
    </source>
</evidence>
<dbReference type="EC" id="2.5.1.47" evidence="3"/>
<keyword evidence="7" id="KW-0198">Cysteine biosynthesis</keyword>
<dbReference type="PANTHER" id="PTHR10314">
    <property type="entry name" value="CYSTATHIONINE BETA-SYNTHASE"/>
    <property type="match status" value="1"/>
</dbReference>